<comment type="similarity">
    <text evidence="1">Belongs to the short-chain dehydrogenases/reductases (SDR) family.</text>
</comment>
<evidence type="ECO:0000256" key="1">
    <source>
        <dbReference type="ARBA" id="ARBA00006484"/>
    </source>
</evidence>
<evidence type="ECO:0008006" key="5">
    <source>
        <dbReference type="Google" id="ProtNLM"/>
    </source>
</evidence>
<protein>
    <recommendedName>
        <fullName evidence="5">SDR family oxidoreductase</fullName>
    </recommendedName>
</protein>
<dbReference type="RefSeq" id="WP_344385537.1">
    <property type="nucleotide sequence ID" value="NZ_BAAATA010000041.1"/>
</dbReference>
<dbReference type="PANTHER" id="PTHR44196">
    <property type="entry name" value="DEHYDROGENASE/REDUCTASE SDR FAMILY MEMBER 7B"/>
    <property type="match status" value="1"/>
</dbReference>
<dbReference type="Proteomes" id="UP001501358">
    <property type="component" value="Unassembled WGS sequence"/>
</dbReference>
<dbReference type="PANTHER" id="PTHR44196:SF1">
    <property type="entry name" value="DEHYDROGENASE_REDUCTASE SDR FAMILY MEMBER 7B"/>
    <property type="match status" value="1"/>
</dbReference>
<dbReference type="InterPro" id="IPR036291">
    <property type="entry name" value="NAD(P)-bd_dom_sf"/>
</dbReference>
<name>A0ABP6A0X8_9ACTN</name>
<sequence>MSTAGSKVLVVGATGAVGGALAGVLHGRGARCAVAGRDAGRLAERARGWGGCPARVFDAYDMDGCAALAGWAREALSGLDAVVTAVGTVAFGRSEDTSDEVLEHLVAVNALAPIAVLRAALPLLPEGGAVAAVTGVVAERPMPGAADYSASKAALSAWLTAVRREQRRRGVHVLDARLPHMDTGFADRAVAGSPPPMPPGADLDAAVRAVVDALASGAAVVRPGTDGGLVTEARER</sequence>
<reference evidence="4" key="1">
    <citation type="journal article" date="2019" name="Int. J. Syst. Evol. Microbiol.">
        <title>The Global Catalogue of Microorganisms (GCM) 10K type strain sequencing project: providing services to taxonomists for standard genome sequencing and annotation.</title>
        <authorList>
            <consortium name="The Broad Institute Genomics Platform"/>
            <consortium name="The Broad Institute Genome Sequencing Center for Infectious Disease"/>
            <person name="Wu L."/>
            <person name="Ma J."/>
        </authorList>
    </citation>
    <scope>NUCLEOTIDE SEQUENCE [LARGE SCALE GENOMIC DNA]</scope>
    <source>
        <strain evidence="4">JCM 6307</strain>
    </source>
</reference>
<comment type="caution">
    <text evidence="3">The sequence shown here is derived from an EMBL/GenBank/DDBJ whole genome shotgun (WGS) entry which is preliminary data.</text>
</comment>
<evidence type="ECO:0000256" key="2">
    <source>
        <dbReference type="ARBA" id="ARBA00023002"/>
    </source>
</evidence>
<gene>
    <name evidence="3" type="ORF">GCM10010406_49350</name>
</gene>
<keyword evidence="4" id="KW-1185">Reference proteome</keyword>
<accession>A0ABP6A0X8</accession>
<keyword evidence="2" id="KW-0560">Oxidoreductase</keyword>
<dbReference type="Gene3D" id="3.40.50.720">
    <property type="entry name" value="NAD(P)-binding Rossmann-like Domain"/>
    <property type="match status" value="1"/>
</dbReference>
<evidence type="ECO:0000313" key="4">
    <source>
        <dbReference type="Proteomes" id="UP001501358"/>
    </source>
</evidence>
<dbReference type="SUPFAM" id="SSF51735">
    <property type="entry name" value="NAD(P)-binding Rossmann-fold domains"/>
    <property type="match status" value="1"/>
</dbReference>
<dbReference type="EMBL" id="BAAATA010000041">
    <property type="protein sequence ID" value="GAA2506893.1"/>
    <property type="molecule type" value="Genomic_DNA"/>
</dbReference>
<organism evidence="3 4">
    <name type="scientific">Streptomyces thermolineatus</name>
    <dbReference type="NCBI Taxonomy" id="44033"/>
    <lineage>
        <taxon>Bacteria</taxon>
        <taxon>Bacillati</taxon>
        <taxon>Actinomycetota</taxon>
        <taxon>Actinomycetes</taxon>
        <taxon>Kitasatosporales</taxon>
        <taxon>Streptomycetaceae</taxon>
        <taxon>Streptomyces</taxon>
    </lineage>
</organism>
<proteinExistence type="inferred from homology"/>
<dbReference type="InterPro" id="IPR002347">
    <property type="entry name" value="SDR_fam"/>
</dbReference>
<evidence type="ECO:0000313" key="3">
    <source>
        <dbReference type="EMBL" id="GAA2506893.1"/>
    </source>
</evidence>
<dbReference type="Pfam" id="PF00106">
    <property type="entry name" value="adh_short"/>
    <property type="match status" value="1"/>
</dbReference>